<dbReference type="InterPro" id="IPR001223">
    <property type="entry name" value="Glyco_hydro18_cat"/>
</dbReference>
<dbReference type="Gene3D" id="3.20.20.80">
    <property type="entry name" value="Glycosidases"/>
    <property type="match status" value="2"/>
</dbReference>
<dbReference type="SUPFAM" id="SSF54556">
    <property type="entry name" value="Chitinase insertion domain"/>
    <property type="match status" value="1"/>
</dbReference>
<keyword evidence="9 11" id="KW-0326">Glycosidase</keyword>
<evidence type="ECO:0000256" key="7">
    <source>
        <dbReference type="ARBA" id="ARBA00023024"/>
    </source>
</evidence>
<keyword evidence="15" id="KW-1185">Reference proteome</keyword>
<evidence type="ECO:0000256" key="5">
    <source>
        <dbReference type="ARBA" id="ARBA00022525"/>
    </source>
</evidence>
<sequence>MSFVKLSLAALLAVSASAAPSPHHSSPKTDVVASTYFAGYHANRGFPVKDMPWKKYTDVKYAFAETSDDGSLDLSKSAPDQLPVFVEAARKNKVKVQVSIGGWTGSRFFSSSIGSAENRTAFVKTCLDFVEKYKLDGLDFDWEYPNRQGLGCNVINKDDTANFIKFLEELRKKEPKPLFLTAATSLNPWLDADGVSSTNGALKPFADALDYLMIMGYDIYGGWAETGGPNAPLKSSCDKDRNTQGGIMEGVDNWINAGIPVNKLVLGVPAYGHGFSVTPDNAFTGPDKELNAYPPQNNSRRFQGSSWDNDPAIDDCGNPQPPSGTYPIWSMVKEAKFLDDKGKPKEGIFSGYDDCSQTPFLYDEKDQIWVSYDNVKSLTAKGKYINSTGLAGFSMWEAGGDHKNIVVNAIREAVGL</sequence>
<dbReference type="EC" id="3.2.1.14" evidence="4"/>
<dbReference type="InterPro" id="IPR050314">
    <property type="entry name" value="Glycosyl_Hydrlase_18"/>
</dbReference>
<evidence type="ECO:0000256" key="8">
    <source>
        <dbReference type="ARBA" id="ARBA00023277"/>
    </source>
</evidence>
<evidence type="ECO:0000256" key="6">
    <source>
        <dbReference type="ARBA" id="ARBA00022801"/>
    </source>
</evidence>
<feature type="signal peptide" evidence="12">
    <location>
        <begin position="1"/>
        <end position="18"/>
    </location>
</feature>
<keyword evidence="5" id="KW-0964">Secreted</keyword>
<feature type="domain" description="GH18" evidence="13">
    <location>
        <begin position="35"/>
        <end position="416"/>
    </location>
</feature>
<dbReference type="PROSITE" id="PS01095">
    <property type="entry name" value="GH18_1"/>
    <property type="match status" value="1"/>
</dbReference>
<evidence type="ECO:0000313" key="14">
    <source>
        <dbReference type="EMBL" id="TKW54832.1"/>
    </source>
</evidence>
<evidence type="ECO:0000256" key="10">
    <source>
        <dbReference type="ARBA" id="ARBA00023326"/>
    </source>
</evidence>
<comment type="subcellular location">
    <subcellularLocation>
        <location evidence="2">Secreted</location>
    </subcellularLocation>
</comment>
<comment type="similarity">
    <text evidence="3">Belongs to the glycosyl hydrolase 18 family. Chitinase class V subfamily.</text>
</comment>
<keyword evidence="12" id="KW-0732">Signal</keyword>
<dbReference type="InterPro" id="IPR017853">
    <property type="entry name" value="GH"/>
</dbReference>
<keyword evidence="7" id="KW-0146">Chitin degradation</keyword>
<evidence type="ECO:0000313" key="15">
    <source>
        <dbReference type="Proteomes" id="UP000310108"/>
    </source>
</evidence>
<reference evidence="14 15" key="1">
    <citation type="journal article" date="2019" name="PLoS ONE">
        <title>Comparative genome analysis indicates high evolutionary potential of pathogenicity genes in Colletotrichum tanaceti.</title>
        <authorList>
            <person name="Lelwala R.V."/>
            <person name="Korhonen P.K."/>
            <person name="Young N.D."/>
            <person name="Scott J.B."/>
            <person name="Ades P.A."/>
            <person name="Gasser R.B."/>
            <person name="Taylor P.W.J."/>
        </authorList>
    </citation>
    <scope>NUCLEOTIDE SEQUENCE [LARGE SCALE GENOMIC DNA]</scope>
    <source>
        <strain evidence="14">BRIP57314</strain>
    </source>
</reference>
<evidence type="ECO:0000256" key="11">
    <source>
        <dbReference type="RuleBase" id="RU000489"/>
    </source>
</evidence>
<dbReference type="Pfam" id="PF00704">
    <property type="entry name" value="Glyco_hydro_18"/>
    <property type="match status" value="1"/>
</dbReference>
<evidence type="ECO:0000256" key="4">
    <source>
        <dbReference type="ARBA" id="ARBA00012729"/>
    </source>
</evidence>
<dbReference type="GO" id="GO:0008061">
    <property type="term" value="F:chitin binding"/>
    <property type="evidence" value="ECO:0007669"/>
    <property type="project" value="InterPro"/>
</dbReference>
<dbReference type="Gene3D" id="3.10.50.10">
    <property type="match status" value="1"/>
</dbReference>
<evidence type="ECO:0000256" key="9">
    <source>
        <dbReference type="ARBA" id="ARBA00023295"/>
    </source>
</evidence>
<keyword evidence="6 11" id="KW-0378">Hydrolase</keyword>
<dbReference type="PANTHER" id="PTHR11177:SF317">
    <property type="entry name" value="CHITINASE 12-RELATED"/>
    <property type="match status" value="1"/>
</dbReference>
<dbReference type="OrthoDB" id="76388at2759"/>
<dbReference type="GO" id="GO:0005576">
    <property type="term" value="C:extracellular region"/>
    <property type="evidence" value="ECO:0007669"/>
    <property type="project" value="UniProtKB-SubCell"/>
</dbReference>
<dbReference type="GO" id="GO:0006032">
    <property type="term" value="P:chitin catabolic process"/>
    <property type="evidence" value="ECO:0007669"/>
    <property type="project" value="UniProtKB-KW"/>
</dbReference>
<dbReference type="SUPFAM" id="SSF51445">
    <property type="entry name" value="(Trans)glycosidases"/>
    <property type="match status" value="1"/>
</dbReference>
<evidence type="ECO:0000256" key="12">
    <source>
        <dbReference type="SAM" id="SignalP"/>
    </source>
</evidence>
<dbReference type="InterPro" id="IPR001579">
    <property type="entry name" value="Glyco_hydro_18_chit_AS"/>
</dbReference>
<keyword evidence="10" id="KW-0624">Polysaccharide degradation</keyword>
<comment type="caution">
    <text evidence="14">The sequence shown here is derived from an EMBL/GenBank/DDBJ whole genome shotgun (WGS) entry which is preliminary data.</text>
</comment>
<dbReference type="InterPro" id="IPR011583">
    <property type="entry name" value="Chitinase_II/V-like_cat"/>
</dbReference>
<dbReference type="Proteomes" id="UP000310108">
    <property type="component" value="Unassembled WGS sequence"/>
</dbReference>
<dbReference type="GO" id="GO:0000272">
    <property type="term" value="P:polysaccharide catabolic process"/>
    <property type="evidence" value="ECO:0007669"/>
    <property type="project" value="UniProtKB-KW"/>
</dbReference>
<comment type="catalytic activity">
    <reaction evidence="1">
        <text>Random endo-hydrolysis of N-acetyl-beta-D-glucosaminide (1-&gt;4)-beta-linkages in chitin and chitodextrins.</text>
        <dbReference type="EC" id="3.2.1.14"/>
    </reaction>
</comment>
<accession>A0A4U6XHP5</accession>
<dbReference type="GO" id="GO:0008843">
    <property type="term" value="F:endochitinase activity"/>
    <property type="evidence" value="ECO:0007669"/>
    <property type="project" value="UniProtKB-EC"/>
</dbReference>
<protein>
    <recommendedName>
        <fullName evidence="4">chitinase</fullName>
        <ecNumber evidence="4">3.2.1.14</ecNumber>
    </recommendedName>
</protein>
<dbReference type="STRING" id="1306861.A0A4U6XHP5"/>
<dbReference type="InterPro" id="IPR029070">
    <property type="entry name" value="Chitinase_insertion_sf"/>
</dbReference>
<organism evidence="14 15">
    <name type="scientific">Colletotrichum tanaceti</name>
    <dbReference type="NCBI Taxonomy" id="1306861"/>
    <lineage>
        <taxon>Eukaryota</taxon>
        <taxon>Fungi</taxon>
        <taxon>Dikarya</taxon>
        <taxon>Ascomycota</taxon>
        <taxon>Pezizomycotina</taxon>
        <taxon>Sordariomycetes</taxon>
        <taxon>Hypocreomycetidae</taxon>
        <taxon>Glomerellales</taxon>
        <taxon>Glomerellaceae</taxon>
        <taxon>Colletotrichum</taxon>
        <taxon>Colletotrichum destructivum species complex</taxon>
    </lineage>
</organism>
<evidence type="ECO:0000256" key="1">
    <source>
        <dbReference type="ARBA" id="ARBA00000822"/>
    </source>
</evidence>
<gene>
    <name evidence="14" type="primary">chiA1</name>
    <name evidence="14" type="ORF">CTA1_3978</name>
</gene>
<evidence type="ECO:0000256" key="2">
    <source>
        <dbReference type="ARBA" id="ARBA00004613"/>
    </source>
</evidence>
<dbReference type="PROSITE" id="PS51910">
    <property type="entry name" value="GH18_2"/>
    <property type="match status" value="1"/>
</dbReference>
<dbReference type="SMART" id="SM00636">
    <property type="entry name" value="Glyco_18"/>
    <property type="match status" value="1"/>
</dbReference>
<evidence type="ECO:0000256" key="3">
    <source>
        <dbReference type="ARBA" id="ARBA00008682"/>
    </source>
</evidence>
<proteinExistence type="inferred from homology"/>
<feature type="chain" id="PRO_5020768289" description="chitinase" evidence="12">
    <location>
        <begin position="19"/>
        <end position="416"/>
    </location>
</feature>
<keyword evidence="8" id="KW-0119">Carbohydrate metabolism</keyword>
<evidence type="ECO:0000259" key="13">
    <source>
        <dbReference type="PROSITE" id="PS51910"/>
    </source>
</evidence>
<dbReference type="EMBL" id="PJEX01000120">
    <property type="protein sequence ID" value="TKW54832.1"/>
    <property type="molecule type" value="Genomic_DNA"/>
</dbReference>
<dbReference type="AlphaFoldDB" id="A0A4U6XHP5"/>
<dbReference type="PANTHER" id="PTHR11177">
    <property type="entry name" value="CHITINASE"/>
    <property type="match status" value="1"/>
</dbReference>
<name>A0A4U6XHP5_9PEZI</name>